<dbReference type="AlphaFoldDB" id="A0AAV5BZ48"/>
<proteinExistence type="predicted"/>
<dbReference type="Proteomes" id="UP001054889">
    <property type="component" value="Unassembled WGS sequence"/>
</dbReference>
<gene>
    <name evidence="1" type="primary">ga08080</name>
    <name evidence="1" type="ORF">PR202_ga08080</name>
</gene>
<keyword evidence="2" id="KW-1185">Reference proteome</keyword>
<reference evidence="1" key="2">
    <citation type="submission" date="2021-12" db="EMBL/GenBank/DDBJ databases">
        <title>Resequencing data analysis of finger millet.</title>
        <authorList>
            <person name="Hatakeyama M."/>
            <person name="Aluri S."/>
            <person name="Balachadran M.T."/>
            <person name="Sivarajan S.R."/>
            <person name="Poveda L."/>
            <person name="Shimizu-Inatsugi R."/>
            <person name="Schlapbach R."/>
            <person name="Sreeman S.M."/>
            <person name="Shimizu K.K."/>
        </authorList>
    </citation>
    <scope>NUCLEOTIDE SEQUENCE</scope>
</reference>
<evidence type="ECO:0000313" key="2">
    <source>
        <dbReference type="Proteomes" id="UP001054889"/>
    </source>
</evidence>
<reference evidence="1" key="1">
    <citation type="journal article" date="2018" name="DNA Res.">
        <title>Multiple hybrid de novo genome assembly of finger millet, an orphan allotetraploid crop.</title>
        <authorList>
            <person name="Hatakeyama M."/>
            <person name="Aluri S."/>
            <person name="Balachadran M.T."/>
            <person name="Sivarajan S.R."/>
            <person name="Patrignani A."/>
            <person name="Gruter S."/>
            <person name="Poveda L."/>
            <person name="Shimizu-Inatsugi R."/>
            <person name="Baeten J."/>
            <person name="Francoijs K.J."/>
            <person name="Nataraja K.N."/>
            <person name="Reddy Y.A.N."/>
            <person name="Phadnis S."/>
            <person name="Ravikumar R.L."/>
            <person name="Schlapbach R."/>
            <person name="Sreeman S.M."/>
            <person name="Shimizu K.K."/>
        </authorList>
    </citation>
    <scope>NUCLEOTIDE SEQUENCE</scope>
</reference>
<protein>
    <submittedName>
        <fullName evidence="1">Uncharacterized protein</fullName>
    </submittedName>
</protein>
<accession>A0AAV5BZ48</accession>
<dbReference type="EMBL" id="BQKI01000003">
    <property type="protein sequence ID" value="GJM91679.1"/>
    <property type="molecule type" value="Genomic_DNA"/>
</dbReference>
<name>A0AAV5BZ48_ELECO</name>
<comment type="caution">
    <text evidence="1">The sequence shown here is derived from an EMBL/GenBank/DDBJ whole genome shotgun (WGS) entry which is preliminary data.</text>
</comment>
<evidence type="ECO:0000313" key="1">
    <source>
        <dbReference type="EMBL" id="GJM91679.1"/>
    </source>
</evidence>
<sequence length="138" mass="15125">MRASPPTLSFSKILDARHGYGDRGRRTIGGRAWRRYSRGGRSRWGSRRGWRGGGWWWPRARPAVCRHGGRTVAGGGGGGRQGDTLRRLEACAHVPARVVVAMAASMVRARSRRRDAAEEGWDECSWVRPKSSGGGGRG</sequence>
<organism evidence="1 2">
    <name type="scientific">Eleusine coracana subsp. coracana</name>
    <dbReference type="NCBI Taxonomy" id="191504"/>
    <lineage>
        <taxon>Eukaryota</taxon>
        <taxon>Viridiplantae</taxon>
        <taxon>Streptophyta</taxon>
        <taxon>Embryophyta</taxon>
        <taxon>Tracheophyta</taxon>
        <taxon>Spermatophyta</taxon>
        <taxon>Magnoliopsida</taxon>
        <taxon>Liliopsida</taxon>
        <taxon>Poales</taxon>
        <taxon>Poaceae</taxon>
        <taxon>PACMAD clade</taxon>
        <taxon>Chloridoideae</taxon>
        <taxon>Cynodonteae</taxon>
        <taxon>Eleusininae</taxon>
        <taxon>Eleusine</taxon>
    </lineage>
</organism>